<keyword evidence="1" id="KW-0472">Membrane</keyword>
<dbReference type="KEGG" id="vhy:G7082_06115"/>
<dbReference type="AlphaFoldDB" id="A0A6G8AT21"/>
<evidence type="ECO:0000256" key="1">
    <source>
        <dbReference type="SAM" id="Phobius"/>
    </source>
</evidence>
<keyword evidence="3" id="KW-1185">Reference proteome</keyword>
<evidence type="ECO:0000313" key="3">
    <source>
        <dbReference type="Proteomes" id="UP000501747"/>
    </source>
</evidence>
<feature type="transmembrane region" description="Helical" evidence="1">
    <location>
        <begin position="24"/>
        <end position="49"/>
    </location>
</feature>
<name>A0A6G8AT21_9ENTE</name>
<dbReference type="EMBL" id="CP049887">
    <property type="protein sequence ID" value="QIL48119.1"/>
    <property type="molecule type" value="Genomic_DNA"/>
</dbReference>
<keyword evidence="1" id="KW-0812">Transmembrane</keyword>
<reference evidence="2 3" key="1">
    <citation type="submission" date="2020-03" db="EMBL/GenBank/DDBJ databases">
        <title>Vagococcus sp. nov., isolated from beetles.</title>
        <authorList>
            <person name="Hyun D.-W."/>
            <person name="Bae J.-W."/>
        </authorList>
    </citation>
    <scope>NUCLEOTIDE SEQUENCE [LARGE SCALE GENOMIC DNA]</scope>
    <source>
        <strain evidence="2 3">HDW17B</strain>
    </source>
</reference>
<evidence type="ECO:0000313" key="2">
    <source>
        <dbReference type="EMBL" id="QIL48119.1"/>
    </source>
</evidence>
<feature type="transmembrane region" description="Helical" evidence="1">
    <location>
        <begin position="61"/>
        <end position="79"/>
    </location>
</feature>
<dbReference type="Proteomes" id="UP000501747">
    <property type="component" value="Chromosome"/>
</dbReference>
<sequence>MLNSYQDYWKKYVDFGGRSTLADYWWVVLCNFIVGILLFMLLVISYGGINALSDDFNPMSLIVVILSGLFFLATIIPNISLVVRRLRDAGFHWGLIFLNLIPYIGSLVVFILCQFPTKEPISPNDFYNQNQTDF</sequence>
<dbReference type="Pfam" id="PF05656">
    <property type="entry name" value="DUF805"/>
    <property type="match status" value="1"/>
</dbReference>
<feature type="transmembrane region" description="Helical" evidence="1">
    <location>
        <begin position="91"/>
        <end position="113"/>
    </location>
</feature>
<proteinExistence type="predicted"/>
<organism evidence="2 3">
    <name type="scientific">Vagococcus hydrophili</name>
    <dbReference type="NCBI Taxonomy" id="2714947"/>
    <lineage>
        <taxon>Bacteria</taxon>
        <taxon>Bacillati</taxon>
        <taxon>Bacillota</taxon>
        <taxon>Bacilli</taxon>
        <taxon>Lactobacillales</taxon>
        <taxon>Enterococcaceae</taxon>
        <taxon>Vagococcus</taxon>
    </lineage>
</organism>
<dbReference type="PANTHER" id="PTHR34980">
    <property type="entry name" value="INNER MEMBRANE PROTEIN-RELATED-RELATED"/>
    <property type="match status" value="1"/>
</dbReference>
<gene>
    <name evidence="2" type="ORF">G7082_06115</name>
</gene>
<accession>A0A6G8AT21</accession>
<dbReference type="GO" id="GO:0005886">
    <property type="term" value="C:plasma membrane"/>
    <property type="evidence" value="ECO:0007669"/>
    <property type="project" value="TreeGrafter"/>
</dbReference>
<dbReference type="PANTHER" id="PTHR34980:SF2">
    <property type="entry name" value="INNER MEMBRANE PROTEIN YHAH-RELATED"/>
    <property type="match status" value="1"/>
</dbReference>
<protein>
    <submittedName>
        <fullName evidence="2">DUF805 domain-containing protein</fullName>
    </submittedName>
</protein>
<keyword evidence="1" id="KW-1133">Transmembrane helix</keyword>
<dbReference type="InterPro" id="IPR008523">
    <property type="entry name" value="DUF805"/>
</dbReference>
<dbReference type="RefSeq" id="WP_166034267.1">
    <property type="nucleotide sequence ID" value="NZ_CP049887.1"/>
</dbReference>